<sequence>MKVEPFLAELNRLRQDIDKDDTDMEWLTLHHVFCFVSYKMGDFEKYLNEHEAMGEFEAYKEEMGIED</sequence>
<name>A0A517YU22_9BACT</name>
<dbReference type="EMBL" id="CP036425">
    <property type="protein sequence ID" value="QDU33721.1"/>
    <property type="molecule type" value="Genomic_DNA"/>
</dbReference>
<reference evidence="2 3" key="1">
    <citation type="submission" date="2019-02" db="EMBL/GenBank/DDBJ databases">
        <title>Deep-cultivation of Planctomycetes and their phenomic and genomic characterization uncovers novel biology.</title>
        <authorList>
            <person name="Wiegand S."/>
            <person name="Jogler M."/>
            <person name="Boedeker C."/>
            <person name="Pinto D."/>
            <person name="Vollmers J."/>
            <person name="Rivas-Marin E."/>
            <person name="Kohn T."/>
            <person name="Peeters S.H."/>
            <person name="Heuer A."/>
            <person name="Rast P."/>
            <person name="Oberbeckmann S."/>
            <person name="Bunk B."/>
            <person name="Jeske O."/>
            <person name="Meyerdierks A."/>
            <person name="Storesund J.E."/>
            <person name="Kallscheuer N."/>
            <person name="Luecker S."/>
            <person name="Lage O.M."/>
            <person name="Pohl T."/>
            <person name="Merkel B.J."/>
            <person name="Hornburger P."/>
            <person name="Mueller R.-W."/>
            <person name="Bruemmer F."/>
            <person name="Labrenz M."/>
            <person name="Spormann A.M."/>
            <person name="Op den Camp H."/>
            <person name="Overmann J."/>
            <person name="Amann R."/>
            <person name="Jetten M.S.M."/>
            <person name="Mascher T."/>
            <person name="Medema M.H."/>
            <person name="Devos D.P."/>
            <person name="Kaster A.-K."/>
            <person name="Ovreas L."/>
            <person name="Rohde M."/>
            <person name="Galperin M.Y."/>
            <person name="Jogler C."/>
        </authorList>
    </citation>
    <scope>NUCLEOTIDE SEQUENCE [LARGE SCALE GENOMIC DNA]</scope>
    <source>
        <strain evidence="2 3">KS4</strain>
    </source>
</reference>
<dbReference type="OrthoDB" id="287012at2"/>
<feature type="domain" description="vWA-MoxR associated protein middle region 5" evidence="1">
    <location>
        <begin position="1"/>
        <end position="48"/>
    </location>
</feature>
<dbReference type="KEGG" id="pcor:KS4_17770"/>
<protein>
    <recommendedName>
        <fullName evidence="1">vWA-MoxR associated protein middle region 5 domain-containing protein</fullName>
    </recommendedName>
</protein>
<gene>
    <name evidence="2" type="ORF">KS4_17770</name>
</gene>
<dbReference type="AlphaFoldDB" id="A0A517YU22"/>
<dbReference type="RefSeq" id="WP_145076982.1">
    <property type="nucleotide sequence ID" value="NZ_CP036425.1"/>
</dbReference>
<evidence type="ECO:0000313" key="3">
    <source>
        <dbReference type="Proteomes" id="UP000317369"/>
    </source>
</evidence>
<proteinExistence type="predicted"/>
<evidence type="ECO:0000313" key="2">
    <source>
        <dbReference type="EMBL" id="QDU33721.1"/>
    </source>
</evidence>
<dbReference type="Proteomes" id="UP000317369">
    <property type="component" value="Chromosome"/>
</dbReference>
<evidence type="ECO:0000259" key="1">
    <source>
        <dbReference type="Pfam" id="PF19967"/>
    </source>
</evidence>
<dbReference type="InterPro" id="IPR045451">
    <property type="entry name" value="VMAP-M5"/>
</dbReference>
<dbReference type="Pfam" id="PF19967">
    <property type="entry name" value="VMAP-M5"/>
    <property type="match status" value="1"/>
</dbReference>
<accession>A0A517YU22</accession>
<keyword evidence="3" id="KW-1185">Reference proteome</keyword>
<organism evidence="2 3">
    <name type="scientific">Poriferisphaera corsica</name>
    <dbReference type="NCBI Taxonomy" id="2528020"/>
    <lineage>
        <taxon>Bacteria</taxon>
        <taxon>Pseudomonadati</taxon>
        <taxon>Planctomycetota</taxon>
        <taxon>Phycisphaerae</taxon>
        <taxon>Phycisphaerales</taxon>
        <taxon>Phycisphaeraceae</taxon>
        <taxon>Poriferisphaera</taxon>
    </lineage>
</organism>